<feature type="region of interest" description="Disordered" evidence="1">
    <location>
        <begin position="1"/>
        <end position="36"/>
    </location>
</feature>
<dbReference type="AlphaFoldDB" id="A0A423TS16"/>
<protein>
    <submittedName>
        <fullName evidence="2">Uncharacterized protein</fullName>
    </submittedName>
</protein>
<comment type="caution">
    <text evidence="2">The sequence shown here is derived from an EMBL/GenBank/DDBJ whole genome shotgun (WGS) entry which is preliminary data.</text>
</comment>
<organism evidence="2 3">
    <name type="scientific">Penaeus vannamei</name>
    <name type="common">Whiteleg shrimp</name>
    <name type="synonym">Litopenaeus vannamei</name>
    <dbReference type="NCBI Taxonomy" id="6689"/>
    <lineage>
        <taxon>Eukaryota</taxon>
        <taxon>Metazoa</taxon>
        <taxon>Ecdysozoa</taxon>
        <taxon>Arthropoda</taxon>
        <taxon>Crustacea</taxon>
        <taxon>Multicrustacea</taxon>
        <taxon>Malacostraca</taxon>
        <taxon>Eumalacostraca</taxon>
        <taxon>Eucarida</taxon>
        <taxon>Decapoda</taxon>
        <taxon>Dendrobranchiata</taxon>
        <taxon>Penaeoidea</taxon>
        <taxon>Penaeidae</taxon>
        <taxon>Penaeus</taxon>
    </lineage>
</organism>
<dbReference type="Gene3D" id="3.40.50.1820">
    <property type="entry name" value="alpha/beta hydrolase"/>
    <property type="match status" value="1"/>
</dbReference>
<sequence>MQTRRPKPGSPSNWLSFGTPLDPARKRPTSPTHPMFTNNTTRHEAYYLRATGILFLTRWEEAARGMAKTADSWVFIGPTTLRYFSLVLLSVCLGFVCATSPHGSSFPQELLVDSNRAINFADLNYDIDVNVIEEKNTRNRRDSSTSRNSNLTANHFYLWTRTNAGNTSYNDLDPGKPDTIKNSTFVPRTTYIIVHGFLGWGIEPWILFMKDITGSTFLHTFRLEYKKPLTVSPSPPLRPPCTPSTALQSLRDAPSLCLWPTGCPLLSLYSLYHCVPP</sequence>
<accession>A0A423TS16</accession>
<proteinExistence type="predicted"/>
<evidence type="ECO:0000313" key="3">
    <source>
        <dbReference type="Proteomes" id="UP000283509"/>
    </source>
</evidence>
<gene>
    <name evidence="2" type="ORF">C7M84_002026</name>
</gene>
<evidence type="ECO:0000256" key="1">
    <source>
        <dbReference type="SAM" id="MobiDB-lite"/>
    </source>
</evidence>
<reference evidence="2 3" key="2">
    <citation type="submission" date="2019-01" db="EMBL/GenBank/DDBJ databases">
        <title>The decoding of complex shrimp genome reveals the adaptation for benthos swimmer, frequently molting mechanism and breeding impact on genome.</title>
        <authorList>
            <person name="Sun Y."/>
            <person name="Gao Y."/>
            <person name="Yu Y."/>
        </authorList>
    </citation>
    <scope>NUCLEOTIDE SEQUENCE [LARGE SCALE GENOMIC DNA]</scope>
    <source>
        <tissue evidence="2">Muscle</tissue>
    </source>
</reference>
<keyword evidence="3" id="KW-1185">Reference proteome</keyword>
<evidence type="ECO:0000313" key="2">
    <source>
        <dbReference type="EMBL" id="ROT79254.1"/>
    </source>
</evidence>
<dbReference type="Proteomes" id="UP000283509">
    <property type="component" value="Unassembled WGS sequence"/>
</dbReference>
<dbReference type="EMBL" id="QCYY01001265">
    <property type="protein sequence ID" value="ROT79254.1"/>
    <property type="molecule type" value="Genomic_DNA"/>
</dbReference>
<dbReference type="InterPro" id="IPR029058">
    <property type="entry name" value="AB_hydrolase_fold"/>
</dbReference>
<name>A0A423TS16_PENVA</name>
<reference evidence="2 3" key="1">
    <citation type="submission" date="2018-04" db="EMBL/GenBank/DDBJ databases">
        <authorList>
            <person name="Zhang X."/>
            <person name="Yuan J."/>
            <person name="Li F."/>
            <person name="Xiang J."/>
        </authorList>
    </citation>
    <scope>NUCLEOTIDE SEQUENCE [LARGE SCALE GENOMIC DNA]</scope>
    <source>
        <tissue evidence="2">Muscle</tissue>
    </source>
</reference>